<name>A0A5B8UXS6_9SPHI</name>
<evidence type="ECO:0000256" key="1">
    <source>
        <dbReference type="ARBA" id="ARBA00022737"/>
    </source>
</evidence>
<protein>
    <submittedName>
        <fullName evidence="5">Tetratricopeptide repeat protein</fullName>
    </submittedName>
</protein>
<keyword evidence="4" id="KW-0732">Signal</keyword>
<dbReference type="SMART" id="SM00028">
    <property type="entry name" value="TPR"/>
    <property type="match status" value="9"/>
</dbReference>
<keyword evidence="1" id="KW-0677">Repeat</keyword>
<dbReference type="AlphaFoldDB" id="A0A5B8UXS6"/>
<accession>A0A5B8UXS6</accession>
<feature type="compositionally biased region" description="Basic and acidic residues" evidence="3">
    <location>
        <begin position="1015"/>
        <end position="1040"/>
    </location>
</feature>
<dbReference type="OrthoDB" id="9814448at2"/>
<dbReference type="InterPro" id="IPR011990">
    <property type="entry name" value="TPR-like_helical_dom_sf"/>
</dbReference>
<dbReference type="KEGG" id="mgin:FRZ54_11375"/>
<feature type="signal peptide" evidence="4">
    <location>
        <begin position="1"/>
        <end position="21"/>
    </location>
</feature>
<proteinExistence type="predicted"/>
<dbReference type="InterPro" id="IPR019734">
    <property type="entry name" value="TPR_rpt"/>
</dbReference>
<organism evidence="5 6">
    <name type="scientific">Mucilaginibacter ginsenosidivorans</name>
    <dbReference type="NCBI Taxonomy" id="398053"/>
    <lineage>
        <taxon>Bacteria</taxon>
        <taxon>Pseudomonadati</taxon>
        <taxon>Bacteroidota</taxon>
        <taxon>Sphingobacteriia</taxon>
        <taxon>Sphingobacteriales</taxon>
        <taxon>Sphingobacteriaceae</taxon>
        <taxon>Mucilaginibacter</taxon>
    </lineage>
</organism>
<dbReference type="SUPFAM" id="SSF48452">
    <property type="entry name" value="TPR-like"/>
    <property type="match status" value="6"/>
</dbReference>
<gene>
    <name evidence="5" type="ORF">FRZ54_11375</name>
</gene>
<reference evidence="5 6" key="1">
    <citation type="journal article" date="2017" name="Curr. Microbiol.">
        <title>Mucilaginibacter ginsenosidivorans sp. nov., Isolated from Soil of Ginseng Field.</title>
        <authorList>
            <person name="Kim M.M."/>
            <person name="Siddiqi M.Z."/>
            <person name="Im W.T."/>
        </authorList>
    </citation>
    <scope>NUCLEOTIDE SEQUENCE [LARGE SCALE GENOMIC DNA]</scope>
    <source>
        <strain evidence="5 6">Gsoil 3017</strain>
    </source>
</reference>
<evidence type="ECO:0000313" key="6">
    <source>
        <dbReference type="Proteomes" id="UP000321479"/>
    </source>
</evidence>
<keyword evidence="6" id="KW-1185">Reference proteome</keyword>
<keyword evidence="2" id="KW-0802">TPR repeat</keyword>
<dbReference type="RefSeq" id="WP_147031727.1">
    <property type="nucleotide sequence ID" value="NZ_CP042436.1"/>
</dbReference>
<sequence>MSQLKYVYLFFLILFTVTASAQQDPSYQIYRTYHTALDLMSKGKYVAAAEQFRLVERPRLETTTQPKYESQLSLVKEDAQYYEAFCALQLGNDDAESLFMKFIKDHPENPLTKLAYFDIGKFYFKQGKFEESLKWFDKVSAGELSGSENVEYKFRKGYAYFETKDFAKAQPLFSEVKNTNSPFTVDATYYFAYIAYLNKDYHLALVNFERIKTSKKYQDSYPYYITAVYFLDRRYNDVINYAVPILKTTHQQHETQMLDIVAASYFAIADYKNSVVYYDRFAQQDKGKTQNTQDSYQMGYANYKIGNYTKAARELVKLVDQNDIYSQNGNYTLGNVFLKLNNKQSARNAFFVSSKMSFDPQLQEDALYEYAKLSYELDFNTQALDATKLYLKNYPRSARTDEMKTLLGEELLNSHNYKEAVEILEPIPNKSASAKTAYQKVTYYRGLEFYNERAFENAIGIFLRSLKYPMDKKIQAQTVYWMAEAMYEVRKYSESVTNFERFLDMDAASDLPNFNYANYGLGYAAFGAEQYRKAATYFEKFLRGGETDKNTINDAVTRLADSYFVLKSYAQAREYYDRIINQHSKGEDYALFQRGMIQGLQGNPDAKIGTLGDVLNQFPNSDYADDASFEIAYTYFLKGDGTTAKADLLAMIDKYPRSSYIPRALVTMGLIDYNAGNDDLAIVSFKKVIADYASTDEAKQALKQIEKIYTDKGDAQTFIAYAATTPIGNYTASEQEGIMFNAANSLYLRGDAAGTVQAVSAYFDKFPTKPIYEKQARFIRAESLVALGKPNDAVADYNVILNDWTSAYTEKSLISMAKLYIAQKRYNDAIVYLKKLETTSEYKADYSFAINNLLLCYAQMNAPDDALKYAKLIRDYEKSSQEDKFKTGLYAGLAYLQKGDTTSAVKEFEYTVANTKTIDAAEAKYNIANIEYRKHQYKTSQKTCFDLVKELPNYDYWVAKTFMLLADDYVALKDDFQAKATLQSIIDNYKGNDDILPAARQKLDAISPGGKRKAKPDTDQKTAPDTTNDAKPDTTNQKDN</sequence>
<dbReference type="Pfam" id="PF13174">
    <property type="entry name" value="TPR_6"/>
    <property type="match status" value="2"/>
</dbReference>
<dbReference type="InterPro" id="IPR051012">
    <property type="entry name" value="CellSynth/LPSAsmb/PSIAsmb"/>
</dbReference>
<dbReference type="Proteomes" id="UP000321479">
    <property type="component" value="Chromosome"/>
</dbReference>
<dbReference type="PANTHER" id="PTHR45586:SF1">
    <property type="entry name" value="LIPOPOLYSACCHARIDE ASSEMBLY PROTEIN B"/>
    <property type="match status" value="1"/>
</dbReference>
<dbReference type="Pfam" id="PF13432">
    <property type="entry name" value="TPR_16"/>
    <property type="match status" value="2"/>
</dbReference>
<feature type="chain" id="PRO_5022714540" evidence="4">
    <location>
        <begin position="22"/>
        <end position="1040"/>
    </location>
</feature>
<dbReference type="Gene3D" id="1.25.40.10">
    <property type="entry name" value="Tetratricopeptide repeat domain"/>
    <property type="match status" value="7"/>
</dbReference>
<dbReference type="PANTHER" id="PTHR45586">
    <property type="entry name" value="TPR REPEAT-CONTAINING PROTEIN PA4667"/>
    <property type="match status" value="1"/>
</dbReference>
<evidence type="ECO:0000256" key="2">
    <source>
        <dbReference type="ARBA" id="ARBA00022803"/>
    </source>
</evidence>
<evidence type="ECO:0000256" key="3">
    <source>
        <dbReference type="SAM" id="MobiDB-lite"/>
    </source>
</evidence>
<evidence type="ECO:0000313" key="5">
    <source>
        <dbReference type="EMBL" id="QEC63151.1"/>
    </source>
</evidence>
<feature type="region of interest" description="Disordered" evidence="3">
    <location>
        <begin position="1002"/>
        <end position="1040"/>
    </location>
</feature>
<evidence type="ECO:0000256" key="4">
    <source>
        <dbReference type="SAM" id="SignalP"/>
    </source>
</evidence>
<dbReference type="EMBL" id="CP042436">
    <property type="protein sequence ID" value="QEC63151.1"/>
    <property type="molecule type" value="Genomic_DNA"/>
</dbReference>
<dbReference type="SUPFAM" id="SSF81901">
    <property type="entry name" value="HCP-like"/>
    <property type="match status" value="1"/>
</dbReference>